<dbReference type="Proteomes" id="UP000321051">
    <property type="component" value="Unassembled WGS sequence"/>
</dbReference>
<dbReference type="GO" id="GO:0004565">
    <property type="term" value="F:beta-galactosidase activity"/>
    <property type="evidence" value="ECO:0007669"/>
    <property type="project" value="InterPro"/>
</dbReference>
<keyword evidence="2" id="KW-0326">Glycosidase</keyword>
<dbReference type="Gene3D" id="3.20.20.80">
    <property type="entry name" value="Glycosidases"/>
    <property type="match status" value="1"/>
</dbReference>
<evidence type="ECO:0000256" key="2">
    <source>
        <dbReference type="ARBA" id="ARBA00023295"/>
    </source>
</evidence>
<dbReference type="Pfam" id="PF02449">
    <property type="entry name" value="Glyco_hydro_42"/>
    <property type="match status" value="1"/>
</dbReference>
<keyword evidence="1" id="KW-0378">Hydrolase</keyword>
<dbReference type="SUPFAM" id="SSF51445">
    <property type="entry name" value="(Trans)glycosidases"/>
    <property type="match status" value="1"/>
</dbReference>
<sequence>MIHESLPKIWYGGDYNPEQWPDETIEEDIRMFQLAGIDVVTLNVFSWEKIQVDDHSYEAEWLDRLIDRLYEAGIYTCLATGTGAHPAWMAKKYPEVLRVDFYGRKRKFGGRHNSCPSSPVYREYAGRMAAFLADRYQGHPAVLAWHVSNEYGGRCYCSLCEQAFRE</sequence>
<feature type="domain" description="Glycoside hydrolase family 42 N-terminal" evidence="3">
    <location>
        <begin position="14"/>
        <end position="166"/>
    </location>
</feature>
<dbReference type="GO" id="GO:0009341">
    <property type="term" value="C:beta-galactosidase complex"/>
    <property type="evidence" value="ECO:0007669"/>
    <property type="project" value="InterPro"/>
</dbReference>
<dbReference type="InterPro" id="IPR017853">
    <property type="entry name" value="GH"/>
</dbReference>
<dbReference type="PANTHER" id="PTHR36447:SF1">
    <property type="entry name" value="BETA-GALACTOSIDASE GANA"/>
    <property type="match status" value="1"/>
</dbReference>
<dbReference type="EMBL" id="BJUN01000006">
    <property type="protein sequence ID" value="GEK58441.1"/>
    <property type="molecule type" value="Genomic_DNA"/>
</dbReference>
<protein>
    <recommendedName>
        <fullName evidence="3">Glycoside hydrolase family 42 N-terminal domain-containing protein</fullName>
    </recommendedName>
</protein>
<dbReference type="GO" id="GO:0005975">
    <property type="term" value="P:carbohydrate metabolic process"/>
    <property type="evidence" value="ECO:0007669"/>
    <property type="project" value="InterPro"/>
</dbReference>
<reference evidence="4 5" key="1">
    <citation type="submission" date="2019-07" db="EMBL/GenBank/DDBJ databases">
        <title>Whole genome shotgun sequence of Marinococcus halophilus NBRC 102359.</title>
        <authorList>
            <person name="Hosoyama A."/>
            <person name="Uohara A."/>
            <person name="Ohji S."/>
            <person name="Ichikawa N."/>
        </authorList>
    </citation>
    <scope>NUCLEOTIDE SEQUENCE [LARGE SCALE GENOMIC DNA]</scope>
    <source>
        <strain evidence="4 5">NBRC 102359</strain>
    </source>
</reference>
<evidence type="ECO:0000256" key="1">
    <source>
        <dbReference type="ARBA" id="ARBA00022801"/>
    </source>
</evidence>
<dbReference type="InterPro" id="IPR013529">
    <property type="entry name" value="Glyco_hydro_42_N"/>
</dbReference>
<evidence type="ECO:0000259" key="3">
    <source>
        <dbReference type="Pfam" id="PF02449"/>
    </source>
</evidence>
<organism evidence="4 5">
    <name type="scientific">Marinococcus halophilus</name>
    <dbReference type="NCBI Taxonomy" id="1371"/>
    <lineage>
        <taxon>Bacteria</taxon>
        <taxon>Bacillati</taxon>
        <taxon>Bacillota</taxon>
        <taxon>Bacilli</taxon>
        <taxon>Bacillales</taxon>
        <taxon>Bacillaceae</taxon>
        <taxon>Marinococcus</taxon>
    </lineage>
</organism>
<keyword evidence="5" id="KW-1185">Reference proteome</keyword>
<proteinExistence type="predicted"/>
<dbReference type="InterPro" id="IPR003476">
    <property type="entry name" value="Glyco_hydro_42"/>
</dbReference>
<dbReference type="PANTHER" id="PTHR36447">
    <property type="entry name" value="BETA-GALACTOSIDASE GANA"/>
    <property type="match status" value="1"/>
</dbReference>
<name>A0A510Y6W4_MARHA</name>
<evidence type="ECO:0000313" key="4">
    <source>
        <dbReference type="EMBL" id="GEK58441.1"/>
    </source>
</evidence>
<evidence type="ECO:0000313" key="5">
    <source>
        <dbReference type="Proteomes" id="UP000321051"/>
    </source>
</evidence>
<dbReference type="AlphaFoldDB" id="A0A510Y6W4"/>
<comment type="caution">
    <text evidence="4">The sequence shown here is derived from an EMBL/GenBank/DDBJ whole genome shotgun (WGS) entry which is preliminary data.</text>
</comment>
<gene>
    <name evidence="4" type="ORF">MHA01_13460</name>
</gene>
<accession>A0A510Y6W4</accession>